<protein>
    <submittedName>
        <fullName evidence="2">Uncharacterized protein</fullName>
    </submittedName>
</protein>
<feature type="transmembrane region" description="Helical" evidence="1">
    <location>
        <begin position="12"/>
        <end position="30"/>
    </location>
</feature>
<dbReference type="RefSeq" id="WP_206362661.1">
    <property type="nucleotide sequence ID" value="NZ_JAFHKU010000088.1"/>
</dbReference>
<evidence type="ECO:0000313" key="2">
    <source>
        <dbReference type="EMBL" id="MBN3556878.1"/>
    </source>
</evidence>
<gene>
    <name evidence="2" type="ORF">JYA60_01330</name>
</gene>
<feature type="transmembrane region" description="Helical" evidence="1">
    <location>
        <begin position="42"/>
        <end position="62"/>
    </location>
</feature>
<keyword evidence="1" id="KW-0812">Transmembrane</keyword>
<comment type="caution">
    <text evidence="2">The sequence shown here is derived from an EMBL/GenBank/DDBJ whole genome shotgun (WGS) entry which is preliminary data.</text>
</comment>
<keyword evidence="1" id="KW-1133">Transmembrane helix</keyword>
<evidence type="ECO:0000256" key="1">
    <source>
        <dbReference type="SAM" id="Phobius"/>
    </source>
</evidence>
<evidence type="ECO:0000313" key="3">
    <source>
        <dbReference type="Proteomes" id="UP000704529"/>
    </source>
</evidence>
<sequence length="71" mass="7492">MSDVDRHWRYVIALVLIIGYLALAGAAFFHEVPANNTRFVDGYFTGLGPIVGAAVAAVLQVGKGSSAQQEA</sequence>
<name>A0AA40ZVV4_9SPHN</name>
<keyword evidence="1" id="KW-0472">Membrane</keyword>
<proteinExistence type="predicted"/>
<feature type="non-terminal residue" evidence="2">
    <location>
        <position position="71"/>
    </location>
</feature>
<reference evidence="2" key="1">
    <citation type="submission" date="2021-01" db="EMBL/GenBank/DDBJ databases">
        <title>Genome Sequencing of Type Strains.</title>
        <authorList>
            <person name="Lemaire J.F."/>
            <person name="Inderbitzin P."/>
            <person name="Collins S.B."/>
            <person name="Wespe N."/>
            <person name="Knight-Connoni V."/>
        </authorList>
    </citation>
    <scope>NUCLEOTIDE SEQUENCE</scope>
    <source>
        <strain evidence="2">DSM 14562</strain>
    </source>
</reference>
<dbReference type="AlphaFoldDB" id="A0AA40ZVV4"/>
<organism evidence="2 3">
    <name type="scientific">Sphingomonas yabuuchiae</name>
    <dbReference type="NCBI Taxonomy" id="172044"/>
    <lineage>
        <taxon>Bacteria</taxon>
        <taxon>Pseudomonadati</taxon>
        <taxon>Pseudomonadota</taxon>
        <taxon>Alphaproteobacteria</taxon>
        <taxon>Sphingomonadales</taxon>
        <taxon>Sphingomonadaceae</taxon>
        <taxon>Sphingomonas</taxon>
    </lineage>
</organism>
<dbReference type="Proteomes" id="UP000704529">
    <property type="component" value="Unassembled WGS sequence"/>
</dbReference>
<accession>A0AA40ZVV4</accession>
<dbReference type="EMBL" id="JAFHKU010000088">
    <property type="protein sequence ID" value="MBN3556878.1"/>
    <property type="molecule type" value="Genomic_DNA"/>
</dbReference>